<evidence type="ECO:0000313" key="2">
    <source>
        <dbReference type="WBParaSite" id="RSKR_0001020200.1"/>
    </source>
</evidence>
<name>A0AC35UEV5_9BILA</name>
<dbReference type="Proteomes" id="UP000095286">
    <property type="component" value="Unplaced"/>
</dbReference>
<sequence length="267" mass="30605">MSSVEVGNLEIHQTSQESTVLIVLIGWAGCQDRHLAKYAKIYETGGFDTIRLTVPIRKIRGLTCYDKFTGFIYERLAGIKDIATKGIIFHVFSMNGGNTFLKVYEKYLQEKGDWNIKGVIFDSCPADVQPSQLALAITMTMYPSTKYGGISSILTQSMLYAHFLFERTWVYLHSLVNADAYSNYFAYFKLLSMKTLPRNQLYIYSDADKICSSSSTEKFLEEQIKVVDQTVLVAKFDNSDHVQHYRAHPQEYTERCIKFVNDTCNKY</sequence>
<proteinExistence type="predicted"/>
<reference evidence="2" key="1">
    <citation type="submission" date="2016-11" db="UniProtKB">
        <authorList>
            <consortium name="WormBaseParasite"/>
        </authorList>
    </citation>
    <scope>IDENTIFICATION</scope>
    <source>
        <strain evidence="2">KR3021</strain>
    </source>
</reference>
<protein>
    <submittedName>
        <fullName evidence="2">Transmembrane protein 53</fullName>
    </submittedName>
</protein>
<accession>A0AC35UEV5</accession>
<evidence type="ECO:0000313" key="1">
    <source>
        <dbReference type="Proteomes" id="UP000095286"/>
    </source>
</evidence>
<dbReference type="WBParaSite" id="RSKR_0001020200.1">
    <property type="protein sequence ID" value="RSKR_0001020200.1"/>
    <property type="gene ID" value="RSKR_0001020200"/>
</dbReference>
<organism evidence="1 2">
    <name type="scientific">Rhabditophanes sp. KR3021</name>
    <dbReference type="NCBI Taxonomy" id="114890"/>
    <lineage>
        <taxon>Eukaryota</taxon>
        <taxon>Metazoa</taxon>
        <taxon>Ecdysozoa</taxon>
        <taxon>Nematoda</taxon>
        <taxon>Chromadorea</taxon>
        <taxon>Rhabditida</taxon>
        <taxon>Tylenchina</taxon>
        <taxon>Panagrolaimomorpha</taxon>
        <taxon>Strongyloidoidea</taxon>
        <taxon>Alloionematidae</taxon>
        <taxon>Rhabditophanes</taxon>
    </lineage>
</organism>